<accession>A0A0K2GC58</accession>
<evidence type="ECO:0000313" key="1">
    <source>
        <dbReference type="EMBL" id="ALA58533.1"/>
    </source>
</evidence>
<evidence type="ECO:0000313" key="2">
    <source>
        <dbReference type="Proteomes" id="UP000069205"/>
    </source>
</evidence>
<protein>
    <submittedName>
        <fullName evidence="1">Uncharacterized protein</fullName>
    </submittedName>
</protein>
<dbReference type="KEGG" id="nmv:NITMOv2_2116"/>
<dbReference type="Proteomes" id="UP000069205">
    <property type="component" value="Chromosome"/>
</dbReference>
<reference evidence="1 2" key="1">
    <citation type="journal article" date="2015" name="Proc. Natl. Acad. Sci. U.S.A.">
        <title>Expanded metabolic versatility of ubiquitous nitrite-oxidizing bacteria from the genus Nitrospira.</title>
        <authorList>
            <person name="Koch H."/>
            <person name="Lucker S."/>
            <person name="Albertsen M."/>
            <person name="Kitzinger K."/>
            <person name="Herbold C."/>
            <person name="Spieck E."/>
            <person name="Nielsen P.H."/>
            <person name="Wagner M."/>
            <person name="Daims H."/>
        </authorList>
    </citation>
    <scope>NUCLEOTIDE SEQUENCE [LARGE SCALE GENOMIC DNA]</scope>
    <source>
        <strain evidence="1 2">NSP M-1</strain>
    </source>
</reference>
<keyword evidence="2" id="KW-1185">Reference proteome</keyword>
<gene>
    <name evidence="1" type="ORF">NITMOv2_2116</name>
</gene>
<proteinExistence type="predicted"/>
<organism evidence="1 2">
    <name type="scientific">Nitrospira moscoviensis</name>
    <dbReference type="NCBI Taxonomy" id="42253"/>
    <lineage>
        <taxon>Bacteria</taxon>
        <taxon>Pseudomonadati</taxon>
        <taxon>Nitrospirota</taxon>
        <taxon>Nitrospiria</taxon>
        <taxon>Nitrospirales</taxon>
        <taxon>Nitrospiraceae</taxon>
        <taxon>Nitrospira</taxon>
    </lineage>
</organism>
<name>A0A0K2GC58_NITMO</name>
<dbReference type="EMBL" id="CP011801">
    <property type="protein sequence ID" value="ALA58533.1"/>
    <property type="molecule type" value="Genomic_DNA"/>
</dbReference>
<sequence>MGKPVTGALAPSCAHAVADATTKAIPNKHHNATQLALALVRLFIATTCASLLHPRPSDYHLGVRLCRLSETFSVGKSRETMYR</sequence>
<dbReference type="PATRIC" id="fig|42253.5.peg.2085"/>
<dbReference type="AlphaFoldDB" id="A0A0K2GC58"/>